<proteinExistence type="predicted"/>
<keyword evidence="4" id="KW-1185">Reference proteome</keyword>
<feature type="transmembrane region" description="Helical" evidence="2">
    <location>
        <begin position="43"/>
        <end position="67"/>
    </location>
</feature>
<keyword evidence="2" id="KW-1133">Transmembrane helix</keyword>
<feature type="region of interest" description="Disordered" evidence="1">
    <location>
        <begin position="123"/>
        <end position="153"/>
    </location>
</feature>
<name>A0A6A6WW23_9PLEO</name>
<dbReference type="EMBL" id="MU002246">
    <property type="protein sequence ID" value="KAF2788114.1"/>
    <property type="molecule type" value="Genomic_DNA"/>
</dbReference>
<sequence>MAFHQDRKEKNNFSTTAATQPIVAHQTCRCVPARHSHRDAKHIVVCAATVVALSCALQVAGAPLSLFPALGPPPPRRDSPALHSPPGHPSIHPSIYLSIYPFSQPCPRLQDYAQAPLRAGALPSQPGLFEPSRHYQAPPGRRRKAEGRCAAGPRGLPANANACMVNTKSTTL</sequence>
<evidence type="ECO:0000313" key="3">
    <source>
        <dbReference type="EMBL" id="KAF2788114.1"/>
    </source>
</evidence>
<evidence type="ECO:0000256" key="1">
    <source>
        <dbReference type="SAM" id="MobiDB-lite"/>
    </source>
</evidence>
<dbReference type="AlphaFoldDB" id="A0A6A6WW23"/>
<protein>
    <submittedName>
        <fullName evidence="3">Uncharacterized protein</fullName>
    </submittedName>
</protein>
<keyword evidence="2" id="KW-0812">Transmembrane</keyword>
<reference evidence="3" key="1">
    <citation type="journal article" date="2020" name="Stud. Mycol.">
        <title>101 Dothideomycetes genomes: a test case for predicting lifestyles and emergence of pathogens.</title>
        <authorList>
            <person name="Haridas S."/>
            <person name="Albert R."/>
            <person name="Binder M."/>
            <person name="Bloem J."/>
            <person name="Labutti K."/>
            <person name="Salamov A."/>
            <person name="Andreopoulos B."/>
            <person name="Baker S."/>
            <person name="Barry K."/>
            <person name="Bills G."/>
            <person name="Bluhm B."/>
            <person name="Cannon C."/>
            <person name="Castanera R."/>
            <person name="Culley D."/>
            <person name="Daum C."/>
            <person name="Ezra D."/>
            <person name="Gonzalez J."/>
            <person name="Henrissat B."/>
            <person name="Kuo A."/>
            <person name="Liang C."/>
            <person name="Lipzen A."/>
            <person name="Lutzoni F."/>
            <person name="Magnuson J."/>
            <person name="Mondo S."/>
            <person name="Nolan M."/>
            <person name="Ohm R."/>
            <person name="Pangilinan J."/>
            <person name="Park H.-J."/>
            <person name="Ramirez L."/>
            <person name="Alfaro M."/>
            <person name="Sun H."/>
            <person name="Tritt A."/>
            <person name="Yoshinaga Y."/>
            <person name="Zwiers L.-H."/>
            <person name="Turgeon B."/>
            <person name="Goodwin S."/>
            <person name="Spatafora J."/>
            <person name="Crous P."/>
            <person name="Grigoriev I."/>
        </authorList>
    </citation>
    <scope>NUCLEOTIDE SEQUENCE</scope>
    <source>
        <strain evidence="3">CBS 109.77</strain>
    </source>
</reference>
<evidence type="ECO:0000256" key="2">
    <source>
        <dbReference type="SAM" id="Phobius"/>
    </source>
</evidence>
<accession>A0A6A6WW23</accession>
<evidence type="ECO:0000313" key="4">
    <source>
        <dbReference type="Proteomes" id="UP000799757"/>
    </source>
</evidence>
<gene>
    <name evidence="3" type="ORF">K505DRAFT_421335</name>
</gene>
<organism evidence="3 4">
    <name type="scientific">Melanomma pulvis-pyrius CBS 109.77</name>
    <dbReference type="NCBI Taxonomy" id="1314802"/>
    <lineage>
        <taxon>Eukaryota</taxon>
        <taxon>Fungi</taxon>
        <taxon>Dikarya</taxon>
        <taxon>Ascomycota</taxon>
        <taxon>Pezizomycotina</taxon>
        <taxon>Dothideomycetes</taxon>
        <taxon>Pleosporomycetidae</taxon>
        <taxon>Pleosporales</taxon>
        <taxon>Melanommataceae</taxon>
        <taxon>Melanomma</taxon>
    </lineage>
</organism>
<keyword evidence="2" id="KW-0472">Membrane</keyword>
<dbReference type="Proteomes" id="UP000799757">
    <property type="component" value="Unassembled WGS sequence"/>
</dbReference>